<evidence type="ECO:0000313" key="1">
    <source>
        <dbReference type="EMBL" id="KRZ58223.1"/>
    </source>
</evidence>
<dbReference type="EMBL" id="JYDW01000061">
    <property type="protein sequence ID" value="KRZ58223.1"/>
    <property type="molecule type" value="Genomic_DNA"/>
</dbReference>
<dbReference type="AlphaFoldDB" id="A0A0V1LFB6"/>
<protein>
    <submittedName>
        <fullName evidence="1">Uncharacterized protein</fullName>
    </submittedName>
</protein>
<proteinExistence type="predicted"/>
<reference evidence="1 2" key="1">
    <citation type="submission" date="2015-05" db="EMBL/GenBank/DDBJ databases">
        <title>Evolution of Trichinella species and genotypes.</title>
        <authorList>
            <person name="Korhonen P.K."/>
            <person name="Edoardo P."/>
            <person name="Giuseppe L.R."/>
            <person name="Gasser R.B."/>
        </authorList>
    </citation>
    <scope>NUCLEOTIDE SEQUENCE [LARGE SCALE GENOMIC DNA]</scope>
    <source>
        <strain evidence="1">ISS10</strain>
    </source>
</reference>
<gene>
    <name evidence="1" type="ORF">T02_14199</name>
</gene>
<comment type="caution">
    <text evidence="1">The sequence shown here is derived from an EMBL/GenBank/DDBJ whole genome shotgun (WGS) entry which is preliminary data.</text>
</comment>
<sequence length="97" mass="11479">MNFNCVTWHFLKTRNINGIFHFKYSNKNYKFFFSSLLSSSHAFSMASLSLSLNSMKSTNIQIGRHNIVIAEVTLQMFCLENMPVSYIEKDNRRHMYR</sequence>
<dbReference type="Proteomes" id="UP000054721">
    <property type="component" value="Unassembled WGS sequence"/>
</dbReference>
<accession>A0A0V1LFB6</accession>
<evidence type="ECO:0000313" key="2">
    <source>
        <dbReference type="Proteomes" id="UP000054721"/>
    </source>
</evidence>
<keyword evidence="2" id="KW-1185">Reference proteome</keyword>
<organism evidence="1 2">
    <name type="scientific">Trichinella nativa</name>
    <dbReference type="NCBI Taxonomy" id="6335"/>
    <lineage>
        <taxon>Eukaryota</taxon>
        <taxon>Metazoa</taxon>
        <taxon>Ecdysozoa</taxon>
        <taxon>Nematoda</taxon>
        <taxon>Enoplea</taxon>
        <taxon>Dorylaimia</taxon>
        <taxon>Trichinellida</taxon>
        <taxon>Trichinellidae</taxon>
        <taxon>Trichinella</taxon>
    </lineage>
</organism>
<name>A0A0V1LFB6_9BILA</name>